<dbReference type="AlphaFoldDB" id="A0A7W9BP09"/>
<sequence length="42" mass="4138">MKKLVIFAIIGAAMVACTPVRAVGNVAVGTGQLALGAVDVVL</sequence>
<name>A0A7W9BP09_9RHOB</name>
<reference evidence="2 3" key="1">
    <citation type="submission" date="2020-08" db="EMBL/GenBank/DDBJ databases">
        <title>Genomic Encyclopedia of Type Strains, Phase IV (KMG-IV): sequencing the most valuable type-strain genomes for metagenomic binning, comparative biology and taxonomic classification.</title>
        <authorList>
            <person name="Goeker M."/>
        </authorList>
    </citation>
    <scope>NUCLEOTIDE SEQUENCE [LARGE SCALE GENOMIC DNA]</scope>
    <source>
        <strain evidence="2 3">DSM 101064</strain>
    </source>
</reference>
<dbReference type="EMBL" id="JACIJM010000019">
    <property type="protein sequence ID" value="MBB5724033.1"/>
    <property type="molecule type" value="Genomic_DNA"/>
</dbReference>
<evidence type="ECO:0000256" key="1">
    <source>
        <dbReference type="SAM" id="SignalP"/>
    </source>
</evidence>
<feature type="signal peptide" evidence="1">
    <location>
        <begin position="1"/>
        <end position="22"/>
    </location>
</feature>
<feature type="chain" id="PRO_5030663979" evidence="1">
    <location>
        <begin position="23"/>
        <end position="42"/>
    </location>
</feature>
<organism evidence="2 3">
    <name type="scientific">Yoonia ponticola</name>
    <dbReference type="NCBI Taxonomy" id="1524255"/>
    <lineage>
        <taxon>Bacteria</taxon>
        <taxon>Pseudomonadati</taxon>
        <taxon>Pseudomonadota</taxon>
        <taxon>Alphaproteobacteria</taxon>
        <taxon>Rhodobacterales</taxon>
        <taxon>Paracoccaceae</taxon>
        <taxon>Yoonia</taxon>
    </lineage>
</organism>
<keyword evidence="1" id="KW-0732">Signal</keyword>
<evidence type="ECO:0000313" key="2">
    <source>
        <dbReference type="EMBL" id="MBB5724033.1"/>
    </source>
</evidence>
<accession>A0A7W9BP09</accession>
<dbReference type="RefSeq" id="WP_281378361.1">
    <property type="nucleotide sequence ID" value="NZ_JACIJM010000019.1"/>
</dbReference>
<gene>
    <name evidence="2" type="ORF">FHS72_003683</name>
</gene>
<evidence type="ECO:0000313" key="3">
    <source>
        <dbReference type="Proteomes" id="UP000535415"/>
    </source>
</evidence>
<comment type="caution">
    <text evidence="2">The sequence shown here is derived from an EMBL/GenBank/DDBJ whole genome shotgun (WGS) entry which is preliminary data.</text>
</comment>
<protein>
    <submittedName>
        <fullName evidence="2">Uncharacterized protein</fullName>
    </submittedName>
</protein>
<dbReference type="PROSITE" id="PS51257">
    <property type="entry name" value="PROKAR_LIPOPROTEIN"/>
    <property type="match status" value="1"/>
</dbReference>
<proteinExistence type="predicted"/>
<keyword evidence="3" id="KW-1185">Reference proteome</keyword>
<dbReference type="Proteomes" id="UP000535415">
    <property type="component" value="Unassembled WGS sequence"/>
</dbReference>